<dbReference type="Proteomes" id="UP000714275">
    <property type="component" value="Unassembled WGS sequence"/>
</dbReference>
<gene>
    <name evidence="3" type="ORF">EV702DRAFT_1275943</name>
</gene>
<comment type="caution">
    <text evidence="3">The sequence shown here is derived from an EMBL/GenBank/DDBJ whole genome shotgun (WGS) entry which is preliminary data.</text>
</comment>
<feature type="transmembrane region" description="Helical" evidence="1">
    <location>
        <begin position="232"/>
        <end position="252"/>
    </location>
</feature>
<protein>
    <recommendedName>
        <fullName evidence="2">DUF6533 domain-containing protein</fullName>
    </recommendedName>
</protein>
<name>A0A9P7A2N4_9AGAM</name>
<organism evidence="3 4">
    <name type="scientific">Suillus placidus</name>
    <dbReference type="NCBI Taxonomy" id="48579"/>
    <lineage>
        <taxon>Eukaryota</taxon>
        <taxon>Fungi</taxon>
        <taxon>Dikarya</taxon>
        <taxon>Basidiomycota</taxon>
        <taxon>Agaricomycotina</taxon>
        <taxon>Agaricomycetes</taxon>
        <taxon>Agaricomycetidae</taxon>
        <taxon>Boletales</taxon>
        <taxon>Suillineae</taxon>
        <taxon>Suillaceae</taxon>
        <taxon>Suillus</taxon>
    </lineage>
</organism>
<evidence type="ECO:0000313" key="3">
    <source>
        <dbReference type="EMBL" id="KAG1781116.1"/>
    </source>
</evidence>
<keyword evidence="1" id="KW-0812">Transmembrane</keyword>
<feature type="transmembrane region" description="Helical" evidence="1">
    <location>
        <begin position="137"/>
        <end position="160"/>
    </location>
</feature>
<feature type="transmembrane region" description="Helical" evidence="1">
    <location>
        <begin position="190"/>
        <end position="212"/>
    </location>
</feature>
<feature type="transmembrane region" description="Helical" evidence="1">
    <location>
        <begin position="56"/>
        <end position="77"/>
    </location>
</feature>
<keyword evidence="4" id="KW-1185">Reference proteome</keyword>
<keyword evidence="1" id="KW-0472">Membrane</keyword>
<dbReference type="InterPro" id="IPR045340">
    <property type="entry name" value="DUF6533"/>
</dbReference>
<dbReference type="Pfam" id="PF20151">
    <property type="entry name" value="DUF6533"/>
    <property type="match status" value="1"/>
</dbReference>
<evidence type="ECO:0000259" key="2">
    <source>
        <dbReference type="Pfam" id="PF20151"/>
    </source>
</evidence>
<sequence length="326" mass="36901">MWMEYSADDIEVAGTLQYLAYICTALITFWTYDYICSLHDEWTFLLRSRFTKVKCLYIIARYVPFFLIASDICLTLTPNENPKACRIFIIIYSCFAVISLTCSECISPSSRHKRTPDPIHPGFFVLRTYVLWSNDRIVLVAMLSTLFATIVSFIGIWFSAIATSQYSTSSAIPGIPGITGGYRTSGSVKLYLPFVLLFVFQLGLVSLTLIRATQDWRSTRYPLHAALVKHNIFYYACGLLFSALNILVPLAFPNVCKPADTLQYGVIIIDVSHTQSAYHSFLEDLEVFILAILATRMHLYLWHIDNNLRDFDASMCISMSGMLPAA</sequence>
<dbReference type="AlphaFoldDB" id="A0A9P7A2N4"/>
<feature type="transmembrane region" description="Helical" evidence="1">
    <location>
        <begin position="15"/>
        <end position="35"/>
    </location>
</feature>
<reference evidence="3" key="1">
    <citation type="journal article" date="2020" name="New Phytol.">
        <title>Comparative genomics reveals dynamic genome evolution in host specialist ectomycorrhizal fungi.</title>
        <authorList>
            <person name="Lofgren L.A."/>
            <person name="Nguyen N.H."/>
            <person name="Vilgalys R."/>
            <person name="Ruytinx J."/>
            <person name="Liao H.L."/>
            <person name="Branco S."/>
            <person name="Kuo A."/>
            <person name="LaButti K."/>
            <person name="Lipzen A."/>
            <person name="Andreopoulos W."/>
            <person name="Pangilinan J."/>
            <person name="Riley R."/>
            <person name="Hundley H."/>
            <person name="Na H."/>
            <person name="Barry K."/>
            <person name="Grigoriev I.V."/>
            <person name="Stajich J.E."/>
            <person name="Kennedy P.G."/>
        </authorList>
    </citation>
    <scope>NUCLEOTIDE SEQUENCE</scope>
    <source>
        <strain evidence="3">DOB743</strain>
    </source>
</reference>
<feature type="transmembrane region" description="Helical" evidence="1">
    <location>
        <begin position="89"/>
        <end position="106"/>
    </location>
</feature>
<proteinExistence type="predicted"/>
<evidence type="ECO:0000313" key="4">
    <source>
        <dbReference type="Proteomes" id="UP000714275"/>
    </source>
</evidence>
<accession>A0A9P7A2N4</accession>
<dbReference type="OrthoDB" id="2958007at2759"/>
<evidence type="ECO:0000256" key="1">
    <source>
        <dbReference type="SAM" id="Phobius"/>
    </source>
</evidence>
<keyword evidence="1" id="KW-1133">Transmembrane helix</keyword>
<feature type="domain" description="DUF6533" evidence="2">
    <location>
        <begin position="21"/>
        <end position="66"/>
    </location>
</feature>
<dbReference type="EMBL" id="JABBWD010000006">
    <property type="protein sequence ID" value="KAG1781116.1"/>
    <property type="molecule type" value="Genomic_DNA"/>
</dbReference>